<proteinExistence type="predicted"/>
<feature type="transmembrane region" description="Helical" evidence="5">
    <location>
        <begin position="30"/>
        <end position="54"/>
    </location>
</feature>
<reference evidence="6 7" key="1">
    <citation type="submission" date="2018-05" db="EMBL/GenBank/DDBJ databases">
        <title>Complete genome sequences of Streptococcus sobrinus.</title>
        <authorList>
            <person name="Sales M."/>
            <person name="Jensen P.A."/>
        </authorList>
    </citation>
    <scope>NUCLEOTIDE SEQUENCE [LARGE SCALE GENOMIC DNA]</scope>
    <source>
        <strain evidence="6 7">SL1</strain>
    </source>
</reference>
<sequence length="256" mass="28274">MTFSQKIQTACQAKEELIDQHFVRYAVKSIFAGAFLTLSTGVGGIATDVINQIHPSLGRFVFPFIFSFGLVYILFLNSELVTSNMMYLTAGAYYRYISAKKVLKILVVCTLFNLVGAALIAALFNQSFAYTLVNSKSFLVGVVQTKLAKTSSQIFFDSIIANIFVNIAILSYLLVKDQTAKTILVISAIFMFVFMNAEHLVANFSSFLLMGFNSVHLDGYNLANVLRHWGISFIGNWIGGGILIGAAYAFLNKKED</sequence>
<keyword evidence="4 5" id="KW-0472">Membrane</keyword>
<feature type="transmembrane region" description="Helical" evidence="5">
    <location>
        <begin position="182"/>
        <end position="209"/>
    </location>
</feature>
<keyword evidence="3 5" id="KW-1133">Transmembrane helix</keyword>
<dbReference type="PANTHER" id="PTHR30520">
    <property type="entry name" value="FORMATE TRANSPORTER-RELATED"/>
    <property type="match status" value="1"/>
</dbReference>
<dbReference type="GeneID" id="93924551"/>
<name>A0ABM6W6P9_9STRE</name>
<dbReference type="Gene3D" id="1.20.1080.10">
    <property type="entry name" value="Glycerol uptake facilitator protein"/>
    <property type="match status" value="1"/>
</dbReference>
<evidence type="ECO:0000256" key="2">
    <source>
        <dbReference type="ARBA" id="ARBA00022692"/>
    </source>
</evidence>
<feature type="transmembrane region" description="Helical" evidence="5">
    <location>
        <begin position="154"/>
        <end position="175"/>
    </location>
</feature>
<evidence type="ECO:0000313" key="6">
    <source>
        <dbReference type="EMBL" id="AWN21387.1"/>
    </source>
</evidence>
<evidence type="ECO:0000313" key="7">
    <source>
        <dbReference type="Proteomes" id="UP000245369"/>
    </source>
</evidence>
<dbReference type="InterPro" id="IPR023271">
    <property type="entry name" value="Aquaporin-like"/>
</dbReference>
<evidence type="ECO:0000256" key="5">
    <source>
        <dbReference type="SAM" id="Phobius"/>
    </source>
</evidence>
<evidence type="ECO:0000256" key="4">
    <source>
        <dbReference type="ARBA" id="ARBA00023136"/>
    </source>
</evidence>
<keyword evidence="7" id="KW-1185">Reference proteome</keyword>
<dbReference type="InterPro" id="IPR000292">
    <property type="entry name" value="For/NO2_transpt"/>
</dbReference>
<feature type="transmembrane region" description="Helical" evidence="5">
    <location>
        <begin position="60"/>
        <end position="81"/>
    </location>
</feature>
<evidence type="ECO:0000256" key="3">
    <source>
        <dbReference type="ARBA" id="ARBA00022989"/>
    </source>
</evidence>
<dbReference type="EMBL" id="CP029490">
    <property type="protein sequence ID" value="AWN21387.1"/>
    <property type="molecule type" value="Genomic_DNA"/>
</dbReference>
<comment type="subcellular location">
    <subcellularLocation>
        <location evidence="1">Membrane</location>
        <topology evidence="1">Multi-pass membrane protein</topology>
    </subcellularLocation>
</comment>
<dbReference type="PANTHER" id="PTHR30520:SF8">
    <property type="entry name" value="NITRITE TRANSPORTER NIRC"/>
    <property type="match status" value="1"/>
</dbReference>
<accession>A0ABM6W6P9</accession>
<feature type="transmembrane region" description="Helical" evidence="5">
    <location>
        <begin position="102"/>
        <end position="124"/>
    </location>
</feature>
<dbReference type="RefSeq" id="WP_002959976.1">
    <property type="nucleotide sequence ID" value="NZ_CP029490.1"/>
</dbReference>
<gene>
    <name evidence="6" type="ORF">DK182_08540</name>
</gene>
<organism evidence="6 7">
    <name type="scientific">Streptococcus sobrinus</name>
    <dbReference type="NCBI Taxonomy" id="1310"/>
    <lineage>
        <taxon>Bacteria</taxon>
        <taxon>Bacillati</taxon>
        <taxon>Bacillota</taxon>
        <taxon>Bacilli</taxon>
        <taxon>Lactobacillales</taxon>
        <taxon>Streptococcaceae</taxon>
        <taxon>Streptococcus</taxon>
    </lineage>
</organism>
<keyword evidence="2 5" id="KW-0812">Transmembrane</keyword>
<protein>
    <submittedName>
        <fullName evidence="6">Formate-nitrite transporter</fullName>
    </submittedName>
</protein>
<feature type="transmembrane region" description="Helical" evidence="5">
    <location>
        <begin position="229"/>
        <end position="251"/>
    </location>
</feature>
<dbReference type="Proteomes" id="UP000245369">
    <property type="component" value="Chromosome"/>
</dbReference>
<evidence type="ECO:0000256" key="1">
    <source>
        <dbReference type="ARBA" id="ARBA00004141"/>
    </source>
</evidence>
<dbReference type="Pfam" id="PF01226">
    <property type="entry name" value="Form_Nir_trans"/>
    <property type="match status" value="1"/>
</dbReference>